<evidence type="ECO:0000259" key="1">
    <source>
        <dbReference type="Pfam" id="PF00535"/>
    </source>
</evidence>
<evidence type="ECO:0000313" key="3">
    <source>
        <dbReference type="Proteomes" id="UP000003752"/>
    </source>
</evidence>
<dbReference type="Gene3D" id="3.90.550.10">
    <property type="entry name" value="Spore Coat Polysaccharide Biosynthesis Protein SpsA, Chain A"/>
    <property type="match status" value="1"/>
</dbReference>
<accession>C0XJT2</accession>
<gene>
    <name evidence="2" type="ORF">HMPREF0519_1493</name>
</gene>
<dbReference type="InterPro" id="IPR001173">
    <property type="entry name" value="Glyco_trans_2-like"/>
</dbReference>
<dbReference type="HOGENOM" id="CLU_025996_22_4_9"/>
<keyword evidence="2" id="KW-0808">Transferase</keyword>
<dbReference type="CAZy" id="GT2">
    <property type="family name" value="Glycosyltransferase Family 2"/>
</dbReference>
<sequence length="89" mass="9983">MATHAPLVTISIPAYNLGSYLEKTLNSVFKQTYQNFEILLVDDASTDHTAEVIAKFAEQDDRIKPHFFKEHEGVSKARNYAIDNARGGI</sequence>
<dbReference type="CDD" id="cd00761">
    <property type="entry name" value="Glyco_tranf_GTA_type"/>
    <property type="match status" value="1"/>
</dbReference>
<dbReference type="PANTHER" id="PTHR22916">
    <property type="entry name" value="GLYCOSYLTRANSFERASE"/>
    <property type="match status" value="1"/>
</dbReference>
<dbReference type="RefSeq" id="WP_003634571.1">
    <property type="nucleotide sequence ID" value="NZ_AZDF01000003.1"/>
</dbReference>
<dbReference type="Proteomes" id="UP000003752">
    <property type="component" value="Unassembled WGS sequence"/>
</dbReference>
<reference evidence="2 3" key="1">
    <citation type="submission" date="2009-01" db="EMBL/GenBank/DDBJ databases">
        <authorList>
            <person name="Qin X."/>
            <person name="Bachman B."/>
            <person name="Battles P."/>
            <person name="Bell A."/>
            <person name="Bess C."/>
            <person name="Bickham C."/>
            <person name="Chaboub L."/>
            <person name="Chen D."/>
            <person name="Coyle M."/>
            <person name="Deiros D.R."/>
            <person name="Dinh H."/>
            <person name="Forbes L."/>
            <person name="Fowler G."/>
            <person name="Francisco L."/>
            <person name="Fu Q."/>
            <person name="Gubbala S."/>
            <person name="Hale W."/>
            <person name="Han Y."/>
            <person name="Hemphill L."/>
            <person name="Highlander S.K."/>
            <person name="Hirani K."/>
            <person name="Hogues M."/>
            <person name="Jackson L."/>
            <person name="Jakkamsetti A."/>
            <person name="Javaid M."/>
            <person name="Jiang H."/>
            <person name="Korchina V."/>
            <person name="Kovar C."/>
            <person name="Lara F."/>
            <person name="Lee S."/>
            <person name="Mata R."/>
            <person name="Mathew T."/>
            <person name="Moen C."/>
            <person name="Morales K."/>
            <person name="Munidasa M."/>
            <person name="Nazareth L."/>
            <person name="Ngo R."/>
            <person name="Nguyen L."/>
            <person name="Okwuonu G."/>
            <person name="Ongeri F."/>
            <person name="Patil S."/>
            <person name="Petrosino J."/>
            <person name="Pham C."/>
            <person name="Pham P."/>
            <person name="Pu L.-L."/>
            <person name="Puazo M."/>
            <person name="Raj R."/>
            <person name="Reid J."/>
            <person name="Rouhana J."/>
            <person name="Saada N."/>
            <person name="Shang Y."/>
            <person name="Simmons D."/>
            <person name="Thornton R."/>
            <person name="Warren J."/>
            <person name="Weissenberger G."/>
            <person name="Zhang J."/>
            <person name="Zhang L."/>
            <person name="Zhou C."/>
            <person name="Zhu D."/>
            <person name="Muzny D."/>
            <person name="Worley K."/>
            <person name="Gibbs R."/>
        </authorList>
    </citation>
    <scope>NUCLEOTIDE SEQUENCE [LARGE SCALE GENOMIC DNA]</scope>
    <source>
        <strain evidence="3">ATCC 8290 / DSM 20176 / CCUG 30140 / JCM 1155 / KCTC 3500 / NBRC 15886 / NCIMB 8040 / NRRL B-1843 / 9</strain>
    </source>
</reference>
<protein>
    <submittedName>
        <fullName evidence="2">Glycosyltransferase, family 2</fullName>
    </submittedName>
</protein>
<name>C0XJT2_LENH9</name>
<dbReference type="EMBL" id="ACGP01000137">
    <property type="protein sequence ID" value="EEI24411.1"/>
    <property type="molecule type" value="Genomic_DNA"/>
</dbReference>
<dbReference type="AlphaFoldDB" id="C0XJT2"/>
<organism evidence="2 3">
    <name type="scientific">Lentilactobacillus hilgardii (strain ATCC 8290 / DSM 20176 / CCUG 30140 / JCM 1155 / KCTC 3500 / NBRC 15886 / NCIMB 8040 / NRRL B-1843 / 9)</name>
    <dbReference type="NCBI Taxonomy" id="1423757"/>
    <lineage>
        <taxon>Bacteria</taxon>
        <taxon>Bacillati</taxon>
        <taxon>Bacillota</taxon>
        <taxon>Bacilli</taxon>
        <taxon>Lactobacillales</taxon>
        <taxon>Lactobacillaceae</taxon>
        <taxon>Lentilactobacillus</taxon>
    </lineage>
</organism>
<dbReference type="PANTHER" id="PTHR22916:SF3">
    <property type="entry name" value="UDP-GLCNAC:BETAGAL BETA-1,3-N-ACETYLGLUCOSAMINYLTRANSFERASE-LIKE PROTEIN 1"/>
    <property type="match status" value="1"/>
</dbReference>
<dbReference type="InterPro" id="IPR029044">
    <property type="entry name" value="Nucleotide-diphossugar_trans"/>
</dbReference>
<proteinExistence type="predicted"/>
<dbReference type="GO" id="GO:0016758">
    <property type="term" value="F:hexosyltransferase activity"/>
    <property type="evidence" value="ECO:0007669"/>
    <property type="project" value="UniProtKB-ARBA"/>
</dbReference>
<keyword evidence="3" id="KW-1185">Reference proteome</keyword>
<dbReference type="PATRIC" id="fig|1423757.3.peg.1391"/>
<dbReference type="Pfam" id="PF00535">
    <property type="entry name" value="Glycos_transf_2"/>
    <property type="match status" value="1"/>
</dbReference>
<dbReference type="SUPFAM" id="SSF53448">
    <property type="entry name" value="Nucleotide-diphospho-sugar transferases"/>
    <property type="match status" value="1"/>
</dbReference>
<comment type="caution">
    <text evidence="2">The sequence shown here is derived from an EMBL/GenBank/DDBJ whole genome shotgun (WGS) entry which is preliminary data.</text>
</comment>
<feature type="domain" description="Glycosyltransferase 2-like" evidence="1">
    <location>
        <begin position="10"/>
        <end position="87"/>
    </location>
</feature>
<evidence type="ECO:0000313" key="2">
    <source>
        <dbReference type="EMBL" id="EEI24411.1"/>
    </source>
</evidence>